<comment type="caution">
    <text evidence="2">The sequence shown here is derived from an EMBL/GenBank/DDBJ whole genome shotgun (WGS) entry which is preliminary data.</text>
</comment>
<evidence type="ECO:0000313" key="2">
    <source>
        <dbReference type="EMBL" id="KAL0574136.1"/>
    </source>
</evidence>
<proteinExistence type="predicted"/>
<dbReference type="EMBL" id="JBAHYK010000427">
    <property type="protein sequence ID" value="KAL0574136.1"/>
    <property type="molecule type" value="Genomic_DNA"/>
</dbReference>
<gene>
    <name evidence="2" type="ORF">V5O48_007825</name>
</gene>
<feature type="compositionally biased region" description="Polar residues" evidence="1">
    <location>
        <begin position="200"/>
        <end position="211"/>
    </location>
</feature>
<organism evidence="2 3">
    <name type="scientific">Marasmius crinis-equi</name>
    <dbReference type="NCBI Taxonomy" id="585013"/>
    <lineage>
        <taxon>Eukaryota</taxon>
        <taxon>Fungi</taxon>
        <taxon>Dikarya</taxon>
        <taxon>Basidiomycota</taxon>
        <taxon>Agaricomycotina</taxon>
        <taxon>Agaricomycetes</taxon>
        <taxon>Agaricomycetidae</taxon>
        <taxon>Agaricales</taxon>
        <taxon>Marasmiineae</taxon>
        <taxon>Marasmiaceae</taxon>
        <taxon>Marasmius</taxon>
    </lineage>
</organism>
<feature type="region of interest" description="Disordered" evidence="1">
    <location>
        <begin position="189"/>
        <end position="230"/>
    </location>
</feature>
<keyword evidence="3" id="KW-1185">Reference proteome</keyword>
<feature type="region of interest" description="Disordered" evidence="1">
    <location>
        <begin position="57"/>
        <end position="111"/>
    </location>
</feature>
<sequence length="321" mass="35515">MSSTQNGDHKKTSDFAHLFELFDQLTSRRGKSGGDDLHSVPVPEDLEPVFRNLVTLVGARTRTQTQTRPKPPGASRGRRKTVSVAGGSGGVLESSDSEEESTPEFPRDGKQYPFTFKMMLHKLYELEEWGKKVKDILEKSQSEYKSLALQHGDEKSSGDSITGCSDVRNDTSTGRRVEFAVERIIPKKTNMNPIKGSGRPRSQTVASTNGNDRMKENDNRNGTGFAGRVSTPRKNATAELGDTRVTKKRCIGRRKSFGEKNDWFYDAAVASREVDEGRGVGTRPSKMDYDENGAVGGRPVIVRRRVLSVATTNPWHVAEHA</sequence>
<evidence type="ECO:0000313" key="3">
    <source>
        <dbReference type="Proteomes" id="UP001465976"/>
    </source>
</evidence>
<evidence type="ECO:0000256" key="1">
    <source>
        <dbReference type="SAM" id="MobiDB-lite"/>
    </source>
</evidence>
<reference evidence="2 3" key="1">
    <citation type="submission" date="2024-02" db="EMBL/GenBank/DDBJ databases">
        <title>A draft genome for the cacao thread blight pathogen Marasmius crinis-equi.</title>
        <authorList>
            <person name="Cohen S.P."/>
            <person name="Baruah I.K."/>
            <person name="Amoako-Attah I."/>
            <person name="Bukari Y."/>
            <person name="Meinhardt L.W."/>
            <person name="Bailey B.A."/>
        </authorList>
    </citation>
    <scope>NUCLEOTIDE SEQUENCE [LARGE SCALE GENOMIC DNA]</scope>
    <source>
        <strain evidence="2 3">GH-76</strain>
    </source>
</reference>
<name>A0ABR3FFJ9_9AGAR</name>
<dbReference type="Proteomes" id="UP001465976">
    <property type="component" value="Unassembled WGS sequence"/>
</dbReference>
<accession>A0ABR3FFJ9</accession>
<protein>
    <submittedName>
        <fullName evidence="2">Uncharacterized protein</fullName>
    </submittedName>
</protein>
<feature type="region of interest" description="Disordered" evidence="1">
    <location>
        <begin position="148"/>
        <end position="169"/>
    </location>
</feature>